<reference evidence="1" key="1">
    <citation type="submission" date="2023-06" db="EMBL/GenBank/DDBJ databases">
        <authorList>
            <person name="Kurt Z."/>
        </authorList>
    </citation>
    <scope>NUCLEOTIDE SEQUENCE</scope>
</reference>
<dbReference type="AlphaFoldDB" id="A0AA86P231"/>
<name>A0AA86P231_9EUKA</name>
<comment type="caution">
    <text evidence="1">The sequence shown here is derived from an EMBL/GenBank/DDBJ whole genome shotgun (WGS) entry which is preliminary data.</text>
</comment>
<dbReference type="Proteomes" id="UP001642409">
    <property type="component" value="Unassembled WGS sequence"/>
</dbReference>
<evidence type="ECO:0000313" key="1">
    <source>
        <dbReference type="EMBL" id="CAI9929745.1"/>
    </source>
</evidence>
<dbReference type="EMBL" id="CAXDID020000029">
    <property type="protein sequence ID" value="CAL5993004.1"/>
    <property type="molecule type" value="Genomic_DNA"/>
</dbReference>
<proteinExistence type="predicted"/>
<evidence type="ECO:0000313" key="2">
    <source>
        <dbReference type="EMBL" id="CAL5993004.1"/>
    </source>
</evidence>
<organism evidence="1">
    <name type="scientific">Hexamita inflata</name>
    <dbReference type="NCBI Taxonomy" id="28002"/>
    <lineage>
        <taxon>Eukaryota</taxon>
        <taxon>Metamonada</taxon>
        <taxon>Diplomonadida</taxon>
        <taxon>Hexamitidae</taxon>
        <taxon>Hexamitinae</taxon>
        <taxon>Hexamita</taxon>
    </lineage>
</organism>
<protein>
    <submittedName>
        <fullName evidence="1">Centriolar protein SAS N-terminal domain-containing protein</fullName>
    </submittedName>
    <submittedName>
        <fullName evidence="2">Centriolar_protein SAS N-terminal domain-containing protein</fullName>
    </submittedName>
</protein>
<dbReference type="EMBL" id="CATOUU010000440">
    <property type="protein sequence ID" value="CAI9929745.1"/>
    <property type="molecule type" value="Genomic_DNA"/>
</dbReference>
<keyword evidence="3" id="KW-1185">Reference proteome</keyword>
<gene>
    <name evidence="2" type="ORF">HINF_LOCUS12859</name>
    <name evidence="1" type="ORF">HINF_LOCUS17390</name>
</gene>
<accession>A0AA86P231</accession>
<reference evidence="2 3" key="2">
    <citation type="submission" date="2024-07" db="EMBL/GenBank/DDBJ databases">
        <authorList>
            <person name="Akdeniz Z."/>
        </authorList>
    </citation>
    <scope>NUCLEOTIDE SEQUENCE [LARGE SCALE GENOMIC DNA]</scope>
</reference>
<evidence type="ECO:0000313" key="3">
    <source>
        <dbReference type="Proteomes" id="UP001642409"/>
    </source>
</evidence>
<dbReference type="Gene3D" id="2.170.210.20">
    <property type="entry name" value="Spindle assembly abnormal protein 6, N-terminal domain"/>
    <property type="match status" value="1"/>
</dbReference>
<sequence>MLDFGAFIVKLLNSALRDPRSFIILMFLSEDGQANVTFTENFKNYKFLEILTLPLAISTEDVIRCDITSRYLTIKQKNNDLQTQLTQLQNMIKLKLPGLMGKK</sequence>
<dbReference type="InterPro" id="IPR038558">
    <property type="entry name" value="SAS-6_N_sf"/>
</dbReference>